<dbReference type="Proteomes" id="UP000588051">
    <property type="component" value="Unassembled WGS sequence"/>
</dbReference>
<dbReference type="PANTHER" id="PTHR38834:SF3">
    <property type="entry name" value="SOLUTE-BINDING PROTEIN FAMILY 3_N-TERMINAL DOMAIN-CONTAINING PROTEIN"/>
    <property type="match status" value="1"/>
</dbReference>
<keyword evidence="1" id="KW-0732">Signal</keyword>
<feature type="signal peptide" evidence="1">
    <location>
        <begin position="1"/>
        <end position="22"/>
    </location>
</feature>
<protein>
    <submittedName>
        <fullName evidence="3">ABC transporter substrate-binding protein</fullName>
    </submittedName>
</protein>
<dbReference type="AlphaFoldDB" id="A0A850QIB5"/>
<name>A0A850QIB5_9BURK</name>
<organism evidence="3 4">
    <name type="scientific">Undibacterium oligocarboniphilum</name>
    <dbReference type="NCBI Taxonomy" id="666702"/>
    <lineage>
        <taxon>Bacteria</taxon>
        <taxon>Pseudomonadati</taxon>
        <taxon>Pseudomonadota</taxon>
        <taxon>Betaproteobacteria</taxon>
        <taxon>Burkholderiales</taxon>
        <taxon>Oxalobacteraceae</taxon>
        <taxon>Undibacterium</taxon>
    </lineage>
</organism>
<feature type="chain" id="PRO_5032579204" evidence="1">
    <location>
        <begin position="23"/>
        <end position="245"/>
    </location>
</feature>
<reference evidence="3 4" key="1">
    <citation type="submission" date="2020-06" db="EMBL/GenBank/DDBJ databases">
        <authorList>
            <person name="Qiu C."/>
            <person name="Liu Z."/>
        </authorList>
    </citation>
    <scope>NUCLEOTIDE SEQUENCE [LARGE SCALE GENOMIC DNA]</scope>
    <source>
        <strain evidence="3 4">EM 1</strain>
    </source>
</reference>
<dbReference type="EMBL" id="JABXYJ010000002">
    <property type="protein sequence ID" value="NVO77185.1"/>
    <property type="molecule type" value="Genomic_DNA"/>
</dbReference>
<evidence type="ECO:0000313" key="4">
    <source>
        <dbReference type="Proteomes" id="UP000588051"/>
    </source>
</evidence>
<evidence type="ECO:0000259" key="2">
    <source>
        <dbReference type="Pfam" id="PF00497"/>
    </source>
</evidence>
<dbReference type="PANTHER" id="PTHR38834">
    <property type="entry name" value="PERIPLASMIC SUBSTRATE BINDING PROTEIN FAMILY 3"/>
    <property type="match status" value="1"/>
</dbReference>
<dbReference type="Gene3D" id="3.40.190.10">
    <property type="entry name" value="Periplasmic binding protein-like II"/>
    <property type="match status" value="2"/>
</dbReference>
<keyword evidence="4" id="KW-1185">Reference proteome</keyword>
<proteinExistence type="predicted"/>
<evidence type="ECO:0000313" key="3">
    <source>
        <dbReference type="EMBL" id="NVO77185.1"/>
    </source>
</evidence>
<gene>
    <name evidence="3" type="ORF">HV832_05010</name>
</gene>
<dbReference type="RefSeq" id="WP_176802439.1">
    <property type="nucleotide sequence ID" value="NZ_JABXYJ010000002.1"/>
</dbReference>
<feature type="domain" description="Solute-binding protein family 3/N-terminal" evidence="2">
    <location>
        <begin position="32"/>
        <end position="244"/>
    </location>
</feature>
<comment type="caution">
    <text evidence="3">The sequence shown here is derived from an EMBL/GenBank/DDBJ whole genome shotgun (WGS) entry which is preliminary data.</text>
</comment>
<dbReference type="Pfam" id="PF00497">
    <property type="entry name" value="SBP_bac_3"/>
    <property type="match status" value="1"/>
</dbReference>
<accession>A0A850QIB5</accession>
<dbReference type="SUPFAM" id="SSF53850">
    <property type="entry name" value="Periplasmic binding protein-like II"/>
    <property type="match status" value="1"/>
</dbReference>
<sequence>MTILQRLLAISVTLLTAGMVHAAESGKVQTLVTEDYPPFNMMNPKNGEVTGISTEKVQELMHRAGEKYKISVFPWSRAIQMAQNNPDTCVFSTSRTPGRELLYKWVGPLVRNNWVIFARADDTRHPQSLEDLRTYVIGGYRNDAVSEFFSLKGYVTDLANTDSDNPRKLLAGRFDFWASGELLGMDILKQQGLNKMIVPLFSFNQVDLYLACNLTMAQEKIDKWNLILKAMEKDGTNAAIERKYR</sequence>
<evidence type="ECO:0000256" key="1">
    <source>
        <dbReference type="SAM" id="SignalP"/>
    </source>
</evidence>
<dbReference type="InterPro" id="IPR001638">
    <property type="entry name" value="Solute-binding_3/MltF_N"/>
</dbReference>